<dbReference type="PANTHER" id="PTHR30093">
    <property type="entry name" value="GENERAL SECRETION PATHWAY PROTEIN G"/>
    <property type="match status" value="1"/>
</dbReference>
<proteinExistence type="predicted"/>
<protein>
    <submittedName>
        <fullName evidence="3">Prepilin-type N-terminal cleavage/methylation domain-containing protein</fullName>
    </submittedName>
</protein>
<keyword evidence="4" id="KW-1185">Reference proteome</keyword>
<dbReference type="Pfam" id="PF07963">
    <property type="entry name" value="N_methyl"/>
    <property type="match status" value="1"/>
</dbReference>
<dbReference type="InterPro" id="IPR012902">
    <property type="entry name" value="N_methyl_site"/>
</dbReference>
<dbReference type="SUPFAM" id="SSF54523">
    <property type="entry name" value="Pili subunits"/>
    <property type="match status" value="1"/>
</dbReference>
<dbReference type="Proteomes" id="UP001214250">
    <property type="component" value="Chromosome 1"/>
</dbReference>
<evidence type="ECO:0000256" key="1">
    <source>
        <dbReference type="ARBA" id="ARBA00022481"/>
    </source>
</evidence>
<dbReference type="InterPro" id="IPR045584">
    <property type="entry name" value="Pilin-like"/>
</dbReference>
<keyword evidence="2" id="KW-1133">Transmembrane helix</keyword>
<name>A0ABY7VWS9_9BACT</name>
<dbReference type="NCBIfam" id="TIGR02532">
    <property type="entry name" value="IV_pilin_GFxxxE"/>
    <property type="match status" value="1"/>
</dbReference>
<accession>A0ABY7VWS9</accession>
<sequence>MNKKSFTLIELLVAVAIIGILVSLLLPVLSKARKKARGEVCISQIKQLNYALNMFTEDNDGYFPRLTYTPNGSYWTTWWMGENGTLYNTPIAGRPLNQYLGNSTAVAECPSDYGKTIADLHGSSYEQNNGYINGAIGKGSRGGKVHAETLTDVINPSYQVSIGEQSYYWRAKNSSNNISTVKATHSDWGRLNLGFVDGHVSANIYVPISLKTTAQYTLENAP</sequence>
<keyword evidence="2" id="KW-0472">Membrane</keyword>
<dbReference type="RefSeq" id="WP_274150588.1">
    <property type="nucleotide sequence ID" value="NZ_CP117811.1"/>
</dbReference>
<evidence type="ECO:0000313" key="3">
    <source>
        <dbReference type="EMBL" id="WDE96523.1"/>
    </source>
</evidence>
<evidence type="ECO:0000313" key="4">
    <source>
        <dbReference type="Proteomes" id="UP001214250"/>
    </source>
</evidence>
<dbReference type="PRINTS" id="PR00813">
    <property type="entry name" value="BCTERIALGSPG"/>
</dbReference>
<feature type="transmembrane region" description="Helical" evidence="2">
    <location>
        <begin position="6"/>
        <end position="29"/>
    </location>
</feature>
<keyword evidence="1" id="KW-0488">Methylation</keyword>
<evidence type="ECO:0000256" key="2">
    <source>
        <dbReference type="SAM" id="Phobius"/>
    </source>
</evidence>
<keyword evidence="2" id="KW-0812">Transmembrane</keyword>
<dbReference type="EMBL" id="CP117811">
    <property type="protein sequence ID" value="WDE96523.1"/>
    <property type="molecule type" value="Genomic_DNA"/>
</dbReference>
<dbReference type="Gene3D" id="3.30.700.10">
    <property type="entry name" value="Glycoprotein, Type 4 Pilin"/>
    <property type="match status" value="1"/>
</dbReference>
<reference evidence="3 4" key="1">
    <citation type="submission" date="2023-02" db="EMBL/GenBank/DDBJ databases">
        <title>Genome sequence of Lentisphaera profundi SAORIC-696.</title>
        <authorList>
            <person name="Kim e."/>
            <person name="Cho J.-C."/>
            <person name="Choi A."/>
            <person name="Kang I."/>
        </authorList>
    </citation>
    <scope>NUCLEOTIDE SEQUENCE [LARGE SCALE GENOMIC DNA]</scope>
    <source>
        <strain evidence="3 4">SAORIC-696</strain>
    </source>
</reference>
<organism evidence="3 4">
    <name type="scientific">Lentisphaera profundi</name>
    <dbReference type="NCBI Taxonomy" id="1658616"/>
    <lineage>
        <taxon>Bacteria</taxon>
        <taxon>Pseudomonadati</taxon>
        <taxon>Lentisphaerota</taxon>
        <taxon>Lentisphaeria</taxon>
        <taxon>Lentisphaerales</taxon>
        <taxon>Lentisphaeraceae</taxon>
        <taxon>Lentisphaera</taxon>
    </lineage>
</organism>
<gene>
    <name evidence="3" type="ORF">PQO03_00900</name>
</gene>
<dbReference type="InterPro" id="IPR000983">
    <property type="entry name" value="Bac_GSPG_pilin"/>
</dbReference>